<dbReference type="Pfam" id="PF07690">
    <property type="entry name" value="MFS_1"/>
    <property type="match status" value="2"/>
</dbReference>
<dbReference type="AlphaFoldDB" id="A0A5C3LPU5"/>
<dbReference type="Proteomes" id="UP000308652">
    <property type="component" value="Unassembled WGS sequence"/>
</dbReference>
<evidence type="ECO:0000259" key="7">
    <source>
        <dbReference type="PROSITE" id="PS50850"/>
    </source>
</evidence>
<feature type="transmembrane region" description="Helical" evidence="6">
    <location>
        <begin position="406"/>
        <end position="428"/>
    </location>
</feature>
<dbReference type="GO" id="GO:0022857">
    <property type="term" value="F:transmembrane transporter activity"/>
    <property type="evidence" value="ECO:0007669"/>
    <property type="project" value="InterPro"/>
</dbReference>
<organism evidence="8 9">
    <name type="scientific">Crucibulum laeve</name>
    <dbReference type="NCBI Taxonomy" id="68775"/>
    <lineage>
        <taxon>Eukaryota</taxon>
        <taxon>Fungi</taxon>
        <taxon>Dikarya</taxon>
        <taxon>Basidiomycota</taxon>
        <taxon>Agaricomycotina</taxon>
        <taxon>Agaricomycetes</taxon>
        <taxon>Agaricomycetidae</taxon>
        <taxon>Agaricales</taxon>
        <taxon>Agaricineae</taxon>
        <taxon>Nidulariaceae</taxon>
        <taxon>Crucibulum</taxon>
    </lineage>
</organism>
<feature type="transmembrane region" description="Helical" evidence="6">
    <location>
        <begin position="223"/>
        <end position="244"/>
    </location>
</feature>
<feature type="transmembrane region" description="Helical" evidence="6">
    <location>
        <begin position="89"/>
        <end position="111"/>
    </location>
</feature>
<keyword evidence="4 6" id="KW-1133">Transmembrane helix</keyword>
<dbReference type="InterPro" id="IPR020846">
    <property type="entry name" value="MFS_dom"/>
</dbReference>
<dbReference type="EMBL" id="ML213627">
    <property type="protein sequence ID" value="TFK34910.1"/>
    <property type="molecule type" value="Genomic_DNA"/>
</dbReference>
<keyword evidence="3 6" id="KW-0812">Transmembrane</keyword>
<dbReference type="InterPro" id="IPR011701">
    <property type="entry name" value="MFS"/>
</dbReference>
<dbReference type="PANTHER" id="PTHR23504">
    <property type="entry name" value="MAJOR FACILITATOR SUPERFAMILY DOMAIN-CONTAINING PROTEIN 10"/>
    <property type="match status" value="1"/>
</dbReference>
<feature type="domain" description="Major facilitator superfamily (MFS) profile" evidence="7">
    <location>
        <begin position="27"/>
        <end position="500"/>
    </location>
</feature>
<sequence length="504" mass="55076">MMYHICRIVIISSRFRMQISRDLFPLLSLSIVRGIYSRGRGYGFSNIQYGFHLRSVSSHAPYLSAAECIERLTNFFQLLTSIVGNHEQVGYYAGLMESIRQLISFITVMYWSRLSDLIGRKPILLLGTSALAVSMFSFGLSKTFWGLVISRCVFTAFNSNAGVIKGTVGEITDPSNSADAFALLHIPWAVGTSIGSLLGGSLAQPHKHFPVTFQSPFWVEYPYFLPCLATAGLASVGVFFLICFKETVPGTLLYGNSGLIPGDSEVDEEQSLLVAPSGNLSSSAAEEAPTPLRELLSFRILLPTLNYVSLSFLHTSSNSLQPLFLAMPIDIGGLGLDPTRIGYILGAYGAASTIFQTFFLAKLVRRFGVKRVFTTAIMVFLPMFFLSPVMNMLAKRKGISGPVWCLLIIQLAFSLAMELGYGCIYMYITSASPNKRSLGAINGLAQTLVSISRILAPALASSLLSLSIQHNILGGYLVYLVLGLVVVGCIMLAGRLPRDLWQER</sequence>
<evidence type="ECO:0000256" key="3">
    <source>
        <dbReference type="ARBA" id="ARBA00022692"/>
    </source>
</evidence>
<evidence type="ECO:0000256" key="2">
    <source>
        <dbReference type="ARBA" id="ARBA00022448"/>
    </source>
</evidence>
<dbReference type="OrthoDB" id="419616at2759"/>
<keyword evidence="2" id="KW-0813">Transport</keyword>
<dbReference type="PROSITE" id="PS50850">
    <property type="entry name" value="MFS"/>
    <property type="match status" value="1"/>
</dbReference>
<evidence type="ECO:0000313" key="9">
    <source>
        <dbReference type="Proteomes" id="UP000308652"/>
    </source>
</evidence>
<gene>
    <name evidence="8" type="ORF">BDQ12DRAFT_656338</name>
</gene>
<accession>A0A5C3LPU5</accession>
<evidence type="ECO:0000256" key="6">
    <source>
        <dbReference type="SAM" id="Phobius"/>
    </source>
</evidence>
<feature type="transmembrane region" description="Helical" evidence="6">
    <location>
        <begin position="340"/>
        <end position="360"/>
    </location>
</feature>
<feature type="transmembrane region" description="Helical" evidence="6">
    <location>
        <begin position="440"/>
        <end position="464"/>
    </location>
</feature>
<keyword evidence="5 6" id="KW-0472">Membrane</keyword>
<dbReference type="SUPFAM" id="SSF103473">
    <property type="entry name" value="MFS general substrate transporter"/>
    <property type="match status" value="1"/>
</dbReference>
<feature type="transmembrane region" description="Helical" evidence="6">
    <location>
        <begin position="180"/>
        <end position="203"/>
    </location>
</feature>
<feature type="transmembrane region" description="Helical" evidence="6">
    <location>
        <begin position="476"/>
        <end position="494"/>
    </location>
</feature>
<keyword evidence="9" id="KW-1185">Reference proteome</keyword>
<reference evidence="8 9" key="1">
    <citation type="journal article" date="2019" name="Nat. Ecol. Evol.">
        <title>Megaphylogeny resolves global patterns of mushroom evolution.</title>
        <authorList>
            <person name="Varga T."/>
            <person name="Krizsan K."/>
            <person name="Foldi C."/>
            <person name="Dima B."/>
            <person name="Sanchez-Garcia M."/>
            <person name="Sanchez-Ramirez S."/>
            <person name="Szollosi G.J."/>
            <person name="Szarkandi J.G."/>
            <person name="Papp V."/>
            <person name="Albert L."/>
            <person name="Andreopoulos W."/>
            <person name="Angelini C."/>
            <person name="Antonin V."/>
            <person name="Barry K.W."/>
            <person name="Bougher N.L."/>
            <person name="Buchanan P."/>
            <person name="Buyck B."/>
            <person name="Bense V."/>
            <person name="Catcheside P."/>
            <person name="Chovatia M."/>
            <person name="Cooper J."/>
            <person name="Damon W."/>
            <person name="Desjardin D."/>
            <person name="Finy P."/>
            <person name="Geml J."/>
            <person name="Haridas S."/>
            <person name="Hughes K."/>
            <person name="Justo A."/>
            <person name="Karasinski D."/>
            <person name="Kautmanova I."/>
            <person name="Kiss B."/>
            <person name="Kocsube S."/>
            <person name="Kotiranta H."/>
            <person name="LaButti K.M."/>
            <person name="Lechner B.E."/>
            <person name="Liimatainen K."/>
            <person name="Lipzen A."/>
            <person name="Lukacs Z."/>
            <person name="Mihaltcheva S."/>
            <person name="Morgado L.N."/>
            <person name="Niskanen T."/>
            <person name="Noordeloos M.E."/>
            <person name="Ohm R.A."/>
            <person name="Ortiz-Santana B."/>
            <person name="Ovrebo C."/>
            <person name="Racz N."/>
            <person name="Riley R."/>
            <person name="Savchenko A."/>
            <person name="Shiryaev A."/>
            <person name="Soop K."/>
            <person name="Spirin V."/>
            <person name="Szebenyi C."/>
            <person name="Tomsovsky M."/>
            <person name="Tulloss R.E."/>
            <person name="Uehling J."/>
            <person name="Grigoriev I.V."/>
            <person name="Vagvolgyi C."/>
            <person name="Papp T."/>
            <person name="Martin F.M."/>
            <person name="Miettinen O."/>
            <person name="Hibbett D.S."/>
            <person name="Nagy L.G."/>
        </authorList>
    </citation>
    <scope>NUCLEOTIDE SEQUENCE [LARGE SCALE GENOMIC DNA]</scope>
    <source>
        <strain evidence="8 9">CBS 166.37</strain>
    </source>
</reference>
<dbReference type="PANTHER" id="PTHR23504:SF15">
    <property type="entry name" value="MAJOR FACILITATOR SUPERFAMILY (MFS) PROFILE DOMAIN-CONTAINING PROTEIN"/>
    <property type="match status" value="1"/>
</dbReference>
<dbReference type="InterPro" id="IPR036259">
    <property type="entry name" value="MFS_trans_sf"/>
</dbReference>
<evidence type="ECO:0000256" key="5">
    <source>
        <dbReference type="ARBA" id="ARBA00023136"/>
    </source>
</evidence>
<evidence type="ECO:0000256" key="4">
    <source>
        <dbReference type="ARBA" id="ARBA00022989"/>
    </source>
</evidence>
<proteinExistence type="predicted"/>
<feature type="transmembrane region" description="Helical" evidence="6">
    <location>
        <begin position="372"/>
        <end position="394"/>
    </location>
</feature>
<dbReference type="GO" id="GO:0016020">
    <property type="term" value="C:membrane"/>
    <property type="evidence" value="ECO:0007669"/>
    <property type="project" value="UniProtKB-SubCell"/>
</dbReference>
<name>A0A5C3LPU5_9AGAR</name>
<evidence type="ECO:0000256" key="1">
    <source>
        <dbReference type="ARBA" id="ARBA00004141"/>
    </source>
</evidence>
<evidence type="ECO:0000313" key="8">
    <source>
        <dbReference type="EMBL" id="TFK34910.1"/>
    </source>
</evidence>
<dbReference type="Gene3D" id="1.20.1250.20">
    <property type="entry name" value="MFS general substrate transporter like domains"/>
    <property type="match status" value="1"/>
</dbReference>
<feature type="transmembrane region" description="Helical" evidence="6">
    <location>
        <begin position="123"/>
        <end position="141"/>
    </location>
</feature>
<protein>
    <submittedName>
        <fullName evidence="8">Major facilitator superfamily domain-containing protein</fullName>
    </submittedName>
</protein>
<comment type="subcellular location">
    <subcellularLocation>
        <location evidence="1">Membrane</location>
        <topology evidence="1">Multi-pass membrane protein</topology>
    </subcellularLocation>
</comment>